<dbReference type="RefSeq" id="WP_066090357.1">
    <property type="nucleotide sequence ID" value="NZ_LRVM01000013.1"/>
</dbReference>
<name>A0A136WC03_9FIRM</name>
<evidence type="ECO:0000313" key="2">
    <source>
        <dbReference type="EMBL" id="KXL51859.1"/>
    </source>
</evidence>
<dbReference type="EMBL" id="LRVM01000013">
    <property type="protein sequence ID" value="KXL51859.1"/>
    <property type="molecule type" value="Genomic_DNA"/>
</dbReference>
<accession>A0A136WC03</accession>
<evidence type="ECO:0000256" key="1">
    <source>
        <dbReference type="SAM" id="MobiDB-lite"/>
    </source>
</evidence>
<dbReference type="OrthoDB" id="1936216at2"/>
<protein>
    <submittedName>
        <fullName evidence="2">Uncharacterized protein</fullName>
    </submittedName>
</protein>
<keyword evidence="3" id="KW-1185">Reference proteome</keyword>
<organism evidence="2 3">
    <name type="scientific">Anaerotignum neopropionicum</name>
    <dbReference type="NCBI Taxonomy" id="36847"/>
    <lineage>
        <taxon>Bacteria</taxon>
        <taxon>Bacillati</taxon>
        <taxon>Bacillota</taxon>
        <taxon>Clostridia</taxon>
        <taxon>Lachnospirales</taxon>
        <taxon>Anaerotignaceae</taxon>
        <taxon>Anaerotignum</taxon>
    </lineage>
</organism>
<gene>
    <name evidence="2" type="ORF">CLNEO_27160</name>
</gene>
<reference evidence="2 3" key="1">
    <citation type="submission" date="2016-01" db="EMBL/GenBank/DDBJ databases">
        <title>Genome sequence of Clostridium neopropionicum X4, DSM-3847.</title>
        <authorList>
            <person name="Poehlein A."/>
            <person name="Beck M.H."/>
            <person name="Bengelsdorf F.R."/>
            <person name="Daniel R."/>
            <person name="Duerre P."/>
        </authorList>
    </citation>
    <scope>NUCLEOTIDE SEQUENCE [LARGE SCALE GENOMIC DNA]</scope>
    <source>
        <strain evidence="2 3">DSM-3847</strain>
    </source>
</reference>
<feature type="region of interest" description="Disordered" evidence="1">
    <location>
        <begin position="40"/>
        <end position="60"/>
    </location>
</feature>
<dbReference type="AlphaFoldDB" id="A0A136WC03"/>
<dbReference type="Proteomes" id="UP000070539">
    <property type="component" value="Unassembled WGS sequence"/>
</dbReference>
<feature type="compositionally biased region" description="Polar residues" evidence="1">
    <location>
        <begin position="48"/>
        <end position="60"/>
    </location>
</feature>
<proteinExistence type="predicted"/>
<sequence length="60" mass="6658">MSILNDKEIPIGLGMALSQNLDAMQAFASLEKGARNHVIERSHHAQSKNDMQNIVNDLLK</sequence>
<evidence type="ECO:0000313" key="3">
    <source>
        <dbReference type="Proteomes" id="UP000070539"/>
    </source>
</evidence>
<comment type="caution">
    <text evidence="2">The sequence shown here is derived from an EMBL/GenBank/DDBJ whole genome shotgun (WGS) entry which is preliminary data.</text>
</comment>